<dbReference type="InterPro" id="IPR005754">
    <property type="entry name" value="Sortase"/>
</dbReference>
<sequence length="246" mass="27573">MHKKRRSKENQSKKRWKNWLTNFLLVILLIVGLVLIFNEQIKNQIVKQTTATNRIEHMTPKKIKKNEQKKADFNFEQVKSLDFDTIIQARLNQDQLAILGGIAVPSVQLNLPIIKGVSNYSLAVGAGTMKEEQVMGSGNYALASHHMINESLLFSPLVNVNVGSLIYLTDLSNVYTYKITMKEYVTPDQVQVIEDVAGKKLVTLVTCDTTGDKRLIVQGELVSASSTKEASEEAKEAFNIATNTYK</sequence>
<keyword evidence="5" id="KW-0472">Membrane</keyword>
<name>A0A430AFT2_9ENTE</name>
<evidence type="ECO:0000256" key="4">
    <source>
        <dbReference type="PIRSR" id="PIRSR605754-1"/>
    </source>
</evidence>
<keyword evidence="3" id="KW-0788">Thiol protease</keyword>
<evidence type="ECO:0000256" key="3">
    <source>
        <dbReference type="ARBA" id="ARBA00022807"/>
    </source>
</evidence>
<dbReference type="InterPro" id="IPR042007">
    <property type="entry name" value="Sortase_A"/>
</dbReference>
<dbReference type="Proteomes" id="UP000288669">
    <property type="component" value="Unassembled WGS sequence"/>
</dbReference>
<evidence type="ECO:0000256" key="2">
    <source>
        <dbReference type="ARBA" id="ARBA00022801"/>
    </source>
</evidence>
<protein>
    <submittedName>
        <fullName evidence="6">Class A sortase</fullName>
    </submittedName>
</protein>
<evidence type="ECO:0000256" key="1">
    <source>
        <dbReference type="ARBA" id="ARBA00022670"/>
    </source>
</evidence>
<dbReference type="OrthoDB" id="1648028at2"/>
<dbReference type="InterPro" id="IPR023365">
    <property type="entry name" value="Sortase_dom-sf"/>
</dbReference>
<evidence type="ECO:0000256" key="5">
    <source>
        <dbReference type="SAM" id="Phobius"/>
    </source>
</evidence>
<dbReference type="GO" id="GO:0006508">
    <property type="term" value="P:proteolysis"/>
    <property type="evidence" value="ECO:0007669"/>
    <property type="project" value="UniProtKB-KW"/>
</dbReference>
<dbReference type="Pfam" id="PF04203">
    <property type="entry name" value="Sortase"/>
    <property type="match status" value="1"/>
</dbReference>
<keyword evidence="1" id="KW-0645">Protease</keyword>
<dbReference type="AlphaFoldDB" id="A0A430AFT2"/>
<keyword evidence="2" id="KW-0378">Hydrolase</keyword>
<gene>
    <name evidence="6" type="ORF">CBF30_10180</name>
</gene>
<keyword evidence="5" id="KW-0812">Transmembrane</keyword>
<reference evidence="6 7" key="1">
    <citation type="submission" date="2017-05" db="EMBL/GenBank/DDBJ databases">
        <title>Vagococcus spp. assemblies.</title>
        <authorList>
            <person name="Gulvik C.A."/>
        </authorList>
    </citation>
    <scope>NUCLEOTIDE SEQUENCE [LARGE SCALE GENOMIC DNA]</scope>
    <source>
        <strain evidence="6 7">DSM 24756</strain>
    </source>
</reference>
<dbReference type="SUPFAM" id="SSF63817">
    <property type="entry name" value="Sortase"/>
    <property type="match status" value="1"/>
</dbReference>
<evidence type="ECO:0000313" key="6">
    <source>
        <dbReference type="EMBL" id="RSU06603.1"/>
    </source>
</evidence>
<dbReference type="CDD" id="cd06165">
    <property type="entry name" value="Sortase_A"/>
    <property type="match status" value="1"/>
</dbReference>
<dbReference type="GO" id="GO:0008234">
    <property type="term" value="F:cysteine-type peptidase activity"/>
    <property type="evidence" value="ECO:0007669"/>
    <property type="project" value="UniProtKB-KW"/>
</dbReference>
<proteinExistence type="predicted"/>
<organism evidence="6 7">
    <name type="scientific">Vagococcus entomophilus</name>
    <dbReference type="NCBI Taxonomy" id="1160095"/>
    <lineage>
        <taxon>Bacteria</taxon>
        <taxon>Bacillati</taxon>
        <taxon>Bacillota</taxon>
        <taxon>Bacilli</taxon>
        <taxon>Lactobacillales</taxon>
        <taxon>Enterococcaceae</taxon>
        <taxon>Vagococcus</taxon>
    </lineage>
</organism>
<feature type="active site" description="Proton donor/acceptor" evidence="4">
    <location>
        <position position="145"/>
    </location>
</feature>
<evidence type="ECO:0000313" key="7">
    <source>
        <dbReference type="Proteomes" id="UP000288669"/>
    </source>
</evidence>
<accession>A0A430AFT2</accession>
<comment type="caution">
    <text evidence="6">The sequence shown here is derived from an EMBL/GenBank/DDBJ whole genome shotgun (WGS) entry which is preliminary data.</text>
</comment>
<dbReference type="NCBIfam" id="TIGR01076">
    <property type="entry name" value="sortase_fam"/>
    <property type="match status" value="1"/>
</dbReference>
<keyword evidence="7" id="KW-1185">Reference proteome</keyword>
<dbReference type="Gene3D" id="2.40.260.10">
    <property type="entry name" value="Sortase"/>
    <property type="match status" value="1"/>
</dbReference>
<keyword evidence="5" id="KW-1133">Transmembrane helix</keyword>
<dbReference type="EMBL" id="NGJZ01000003">
    <property type="protein sequence ID" value="RSU06603.1"/>
    <property type="molecule type" value="Genomic_DNA"/>
</dbReference>
<feature type="active site" description="Acyl-thioester intermediate" evidence="4">
    <location>
        <position position="207"/>
    </location>
</feature>
<feature type="transmembrane region" description="Helical" evidence="5">
    <location>
        <begin position="20"/>
        <end position="37"/>
    </location>
</feature>